<evidence type="ECO:0000313" key="2">
    <source>
        <dbReference type="EMBL" id="GAC18595.1"/>
    </source>
</evidence>
<name>K6Z585_9ALTE</name>
<dbReference type="InterPro" id="IPR011644">
    <property type="entry name" value="Heme_NO-bd"/>
</dbReference>
<dbReference type="AlphaFoldDB" id="K6Z585"/>
<dbReference type="PANTHER" id="PTHR45655:SF13">
    <property type="entry name" value="SOLUBLE GUANYLATE CYCLASE GCY-32-RELATED"/>
    <property type="match status" value="1"/>
</dbReference>
<comment type="caution">
    <text evidence="2">The sequence shown here is derived from an EMBL/GenBank/DDBJ whole genome shotgun (WGS) entry which is preliminary data.</text>
</comment>
<dbReference type="GO" id="GO:0070482">
    <property type="term" value="P:response to oxygen levels"/>
    <property type="evidence" value="ECO:0007669"/>
    <property type="project" value="TreeGrafter"/>
</dbReference>
<dbReference type="GO" id="GO:0020037">
    <property type="term" value="F:heme binding"/>
    <property type="evidence" value="ECO:0007669"/>
    <property type="project" value="InterPro"/>
</dbReference>
<dbReference type="RefSeq" id="WP_007618573.1">
    <property type="nucleotide sequence ID" value="NZ_BAEO01000019.1"/>
</dbReference>
<dbReference type="SUPFAM" id="SSF111126">
    <property type="entry name" value="Ligand-binding domain in the NO signalling and Golgi transport"/>
    <property type="match status" value="1"/>
</dbReference>
<evidence type="ECO:0000259" key="1">
    <source>
        <dbReference type="Pfam" id="PF07700"/>
    </source>
</evidence>
<dbReference type="GO" id="GO:0004383">
    <property type="term" value="F:guanylate cyclase activity"/>
    <property type="evidence" value="ECO:0007669"/>
    <property type="project" value="TreeGrafter"/>
</dbReference>
<dbReference type="Gene3D" id="3.90.1520.10">
    <property type="entry name" value="H-NOX domain"/>
    <property type="match status" value="1"/>
</dbReference>
<dbReference type="Proteomes" id="UP000006327">
    <property type="component" value="Unassembled WGS sequence"/>
</dbReference>
<protein>
    <submittedName>
        <fullName evidence="2">2,4-dihydroxyhept-2-ene-1,7-dioic acid aldolase</fullName>
    </submittedName>
</protein>
<sequence length="180" mass="20646">MKGMVFTEFMDMVEEVFSADILEDIIEKSELPNNGAYTAVGTYSHEEIVTMTANLSQIVDIPVATLLEIFGKHLFARFSERYPAFFADVSEPFEFLKNIDNYIHVEVRKLYPDAELPRFYHQQKSATELTMYYLSSRHFEDLAVGLIMGCLAHFKVTGEVCKTEGKYQGEEAIEITIKLF</sequence>
<reference evidence="2 3" key="1">
    <citation type="journal article" date="2017" name="Antonie Van Leeuwenhoek">
        <title>Rhizobium rhizosphaerae sp. nov., a novel species isolated from rice rhizosphere.</title>
        <authorList>
            <person name="Zhao J.J."/>
            <person name="Zhang J."/>
            <person name="Zhang R.J."/>
            <person name="Zhang C.W."/>
            <person name="Yin H.Q."/>
            <person name="Zhang X.X."/>
        </authorList>
    </citation>
    <scope>NUCLEOTIDE SEQUENCE [LARGE SCALE GENOMIC DNA]</scope>
    <source>
        <strain evidence="2 3">BSs20135</strain>
    </source>
</reference>
<feature type="domain" description="Heme NO-binding" evidence="1">
    <location>
        <begin position="2"/>
        <end position="157"/>
    </location>
</feature>
<organism evidence="2 3">
    <name type="scientific">Paraglaciecola arctica BSs20135</name>
    <dbReference type="NCBI Taxonomy" id="493475"/>
    <lineage>
        <taxon>Bacteria</taxon>
        <taxon>Pseudomonadati</taxon>
        <taxon>Pseudomonadota</taxon>
        <taxon>Gammaproteobacteria</taxon>
        <taxon>Alteromonadales</taxon>
        <taxon>Alteromonadaceae</taxon>
        <taxon>Paraglaciecola</taxon>
    </lineage>
</organism>
<accession>K6Z585</accession>
<dbReference type="InterPro" id="IPR038158">
    <property type="entry name" value="H-NOX_domain_sf"/>
</dbReference>
<dbReference type="InterPro" id="IPR024096">
    <property type="entry name" value="NO_sig/Golgi_transp_ligand-bd"/>
</dbReference>
<dbReference type="Pfam" id="PF07700">
    <property type="entry name" value="HNOB"/>
    <property type="match status" value="1"/>
</dbReference>
<dbReference type="GO" id="GO:0008074">
    <property type="term" value="C:guanylate cyclase complex, soluble"/>
    <property type="evidence" value="ECO:0007669"/>
    <property type="project" value="TreeGrafter"/>
</dbReference>
<proteinExistence type="predicted"/>
<dbReference type="EMBL" id="BAEO01000019">
    <property type="protein sequence ID" value="GAC18595.1"/>
    <property type="molecule type" value="Genomic_DNA"/>
</dbReference>
<gene>
    <name evidence="2" type="ORF">GARC_1623</name>
</gene>
<dbReference type="eggNOG" id="COG1719">
    <property type="taxonomic scope" value="Bacteria"/>
</dbReference>
<dbReference type="OrthoDB" id="7266652at2"/>
<dbReference type="GO" id="GO:0019934">
    <property type="term" value="P:cGMP-mediated signaling"/>
    <property type="evidence" value="ECO:0007669"/>
    <property type="project" value="TreeGrafter"/>
</dbReference>
<dbReference type="STRING" id="493475.GARC_1623"/>
<keyword evidence="3" id="KW-1185">Reference proteome</keyword>
<evidence type="ECO:0000313" key="3">
    <source>
        <dbReference type="Proteomes" id="UP000006327"/>
    </source>
</evidence>
<dbReference type="PANTHER" id="PTHR45655">
    <property type="entry name" value="GUANYLATE CYCLASE SOLUBLE SUBUNIT BETA-2"/>
    <property type="match status" value="1"/>
</dbReference>